<keyword evidence="1" id="KW-0067">ATP-binding</keyword>
<evidence type="ECO:0000313" key="5">
    <source>
        <dbReference type="EMBL" id="KAK4565067.1"/>
    </source>
</evidence>
<dbReference type="PANTHER" id="PTHR10492">
    <property type="match status" value="1"/>
</dbReference>
<proteinExistence type="inferred from homology"/>
<feature type="domain" description="DNA helicase Pif1-like DEAD-box helicase" evidence="3">
    <location>
        <begin position="998"/>
        <end position="1088"/>
    </location>
</feature>
<feature type="compositionally biased region" description="Polar residues" evidence="2">
    <location>
        <begin position="69"/>
        <end position="81"/>
    </location>
</feature>
<comment type="caution">
    <text evidence="5">The sequence shown here is derived from an EMBL/GenBank/DDBJ whole genome shotgun (WGS) entry which is preliminary data.</text>
</comment>
<dbReference type="EMBL" id="JAXUIC010000011">
    <property type="protein sequence ID" value="KAK4565067.1"/>
    <property type="molecule type" value="Genomic_DNA"/>
</dbReference>
<feature type="region of interest" description="Disordered" evidence="2">
    <location>
        <begin position="67"/>
        <end position="86"/>
    </location>
</feature>
<dbReference type="GO" id="GO:0006310">
    <property type="term" value="P:DNA recombination"/>
    <property type="evidence" value="ECO:0007669"/>
    <property type="project" value="UniProtKB-KW"/>
</dbReference>
<dbReference type="InterPro" id="IPR025476">
    <property type="entry name" value="Helitron_helicase-like"/>
</dbReference>
<keyword evidence="6" id="KW-1185">Reference proteome</keyword>
<dbReference type="CDD" id="cd18809">
    <property type="entry name" value="SF1_C_RecD"/>
    <property type="match status" value="1"/>
</dbReference>
<evidence type="ECO:0000259" key="3">
    <source>
        <dbReference type="Pfam" id="PF05970"/>
    </source>
</evidence>
<keyword evidence="1" id="KW-0227">DNA damage</keyword>
<dbReference type="Proteomes" id="UP001324115">
    <property type="component" value="Unassembled WGS sequence"/>
</dbReference>
<name>A0AAN7I5X0_QUERU</name>
<dbReference type="GO" id="GO:0016787">
    <property type="term" value="F:hydrolase activity"/>
    <property type="evidence" value="ECO:0007669"/>
    <property type="project" value="UniProtKB-KW"/>
</dbReference>
<keyword evidence="1" id="KW-0547">Nucleotide-binding</keyword>
<comment type="cofactor">
    <cofactor evidence="1">
        <name>Mg(2+)</name>
        <dbReference type="ChEBI" id="CHEBI:18420"/>
    </cofactor>
</comment>
<dbReference type="GO" id="GO:0000723">
    <property type="term" value="P:telomere maintenance"/>
    <property type="evidence" value="ECO:0007669"/>
    <property type="project" value="InterPro"/>
</dbReference>
<comment type="similarity">
    <text evidence="1">Belongs to the helicase family.</text>
</comment>
<dbReference type="PANTHER" id="PTHR10492:SF94">
    <property type="entry name" value="ATP-DEPENDENT DNA HELICASE"/>
    <property type="match status" value="1"/>
</dbReference>
<keyword evidence="1" id="KW-0233">DNA recombination</keyword>
<dbReference type="InterPro" id="IPR010285">
    <property type="entry name" value="DNA_helicase_pif1-like_DEAD"/>
</dbReference>
<accession>A0AAN7I5X0</accession>
<dbReference type="Pfam" id="PF14214">
    <property type="entry name" value="Helitron_like_N"/>
    <property type="match status" value="1"/>
</dbReference>
<gene>
    <name evidence="5" type="ORF">RGQ29_006926</name>
</gene>
<evidence type="ECO:0000313" key="6">
    <source>
        <dbReference type="Proteomes" id="UP001324115"/>
    </source>
</evidence>
<dbReference type="EC" id="5.6.2.3" evidence="1"/>
<dbReference type="FunFam" id="3.40.50.300:FF:002884">
    <property type="entry name" value="ATP-dependent DNA helicase"/>
    <property type="match status" value="1"/>
</dbReference>
<dbReference type="Gene3D" id="3.40.50.300">
    <property type="entry name" value="P-loop containing nucleotide triphosphate hydrolases"/>
    <property type="match status" value="1"/>
</dbReference>
<dbReference type="SUPFAM" id="SSF52540">
    <property type="entry name" value="P-loop containing nucleoside triphosphate hydrolases"/>
    <property type="match status" value="2"/>
</dbReference>
<comment type="catalytic activity">
    <reaction evidence="1">
        <text>ATP + H2O = ADP + phosphate + H(+)</text>
        <dbReference type="Rhea" id="RHEA:13065"/>
        <dbReference type="ChEBI" id="CHEBI:15377"/>
        <dbReference type="ChEBI" id="CHEBI:15378"/>
        <dbReference type="ChEBI" id="CHEBI:30616"/>
        <dbReference type="ChEBI" id="CHEBI:43474"/>
        <dbReference type="ChEBI" id="CHEBI:456216"/>
        <dbReference type="EC" id="5.6.2.3"/>
    </reaction>
</comment>
<dbReference type="GO" id="GO:0006281">
    <property type="term" value="P:DNA repair"/>
    <property type="evidence" value="ECO:0007669"/>
    <property type="project" value="UniProtKB-KW"/>
</dbReference>
<reference evidence="5 6" key="1">
    <citation type="journal article" date="2023" name="G3 (Bethesda)">
        <title>A haplotype-resolved chromosome-scale genome for Quercus rubra L. provides insights into the genetics of adaptive traits for red oak species.</title>
        <authorList>
            <person name="Kapoor B."/>
            <person name="Jenkins J."/>
            <person name="Schmutz J."/>
            <person name="Zhebentyayeva T."/>
            <person name="Kuelheim C."/>
            <person name="Coggeshall M."/>
            <person name="Heim C."/>
            <person name="Lasky J.R."/>
            <person name="Leites L."/>
            <person name="Islam-Faridi N."/>
            <person name="Romero-Severson J."/>
            <person name="DeLeo V.L."/>
            <person name="Lucas S.M."/>
            <person name="Lazic D."/>
            <person name="Gailing O."/>
            <person name="Carlson J."/>
            <person name="Staton M."/>
        </authorList>
    </citation>
    <scope>NUCLEOTIDE SEQUENCE [LARGE SCALE GENOMIC DNA]</scope>
    <source>
        <strain evidence="5">Pseudo-F2</strain>
    </source>
</reference>
<keyword evidence="1" id="KW-0378">Hydrolase</keyword>
<protein>
    <recommendedName>
        <fullName evidence="1">ATP-dependent DNA helicase</fullName>
        <ecNumber evidence="1">5.6.2.3</ecNumber>
    </recommendedName>
</protein>
<sequence length="1416" mass="163415">MVNTDDIERRRERWRYYARLRRQREDNESRNIRLARRRANYSRQRQQTLGGDHILVGGPANLNEEDVVHSNSTSTNPSLIPTNHEDGRSCRLTHIRNLAHNMPVEHRAMQEVNGVERTEEVENINDQNHGDGYREQGRYNCAKDFKEGIETIKYQLPQPKTCCFCNARLFHRETSSMCCKDGKISLPNIPICPEFRELICEQTPRGRHFRQYIRFYNNMFAFTSMGVHVDESMALNSRGIYTFRAQGAIYHRIGSLLPHTPLSVRHLQLYIYDTDLEIQRRMSQSVEAHEDIVRLIQRILDMHNPFVEKFRQLSRSLNLHQCKLLIKAQPLNQPQYCLPSASQVAAIIVGGEEASHLSGREILVQTFGGNLITVQDTAGYYDPLQYPILFPFGTYGWDINTHDANRNKVSCRDYYAYIFQYVVDNYVKIETHKLRWFEHNQDSIRADLYQDLQDAFHEGESDTGNVGHRTILPSSFVGSPRDMIQRFQDAMSLVQKFGKPDLFITMTCNPGWEEIQNELLPAQTAQDRPDLLARVFKSKFEELKDDIVVKGVLGRVIVYVQVFEFQKRGLPHAHMLIILDEDDKLHNPEDYDRVVKAEIPLKEEQPQLHKAVLKHMIHGPCGVQNPRSPCMKNGRCKKGYPKPFSPETYQGNDSYPVYKRYDTNNPVPLNDRCRIMVDNTWVVPYNPWLLLKYNCHINVEICCSIKSVKYLYKYVYKGPDRVSMEVRPGPNYDEVQQYIDARWVCAPEACWKIFSFPMYRMYPVVFRLQIHLPDRQQVRFRPHEPIANVLERSKKTMLTEFFYMNMIDNDARNYLYREFPEHYCWDYKNKTWTRRRSHKKVVGRIYTVSPFDGEKFNLRVLLNHVKGPTGFDDLLTNDNSIRQCLLEVRDIRTPSALRRLFATILVFCLPIGVRELWNEFYSYMVEDYPSTSVTTETHRTNKLLNDLEALLLQHGKHITEYDLPISTGECGNDSAVPRLIQDELTIPNVDEELTLIEKLNNDQRVAYETIMTVIDRKESMIFFVDGPGGTGKTFLYRTILATLRKAGHIAIATATSGIAATLLPGGRTAHSRFKIPLTPDASSTCSITPMVNRRALESLDRTFRDIMEVNLPFGGKVLILGGDFRQVLLVIPKGTKAKMIDACINMRSINDEEFAEYIQRIGDGNEPYIMDDLIKLPPSMAMQWEGQHSIYNLIDQVFPSLQEHANDATYMVDRALLTPINDDVEQLNAKIISQFPGDEFTLHSFDEVEGDTQHLYQQEFLNSISPGGLPPHILRLKKDPKAGLCNGTRLICRGCFNNIIDAEILTGQYVGTRVFLPRIPLKTTENVHLPFVMIRQQFPVRLSFAITINKAQGQTIPTVGIYLPDHVFSHGQLYVALSRGVSQSTTKLLVQKRTIPEEEGVHTRNIVYKDVLFPSS</sequence>
<evidence type="ECO:0000256" key="2">
    <source>
        <dbReference type="SAM" id="MobiDB-lite"/>
    </source>
</evidence>
<keyword evidence="1" id="KW-0234">DNA repair</keyword>
<dbReference type="GO" id="GO:0005524">
    <property type="term" value="F:ATP binding"/>
    <property type="evidence" value="ECO:0007669"/>
    <property type="project" value="UniProtKB-KW"/>
</dbReference>
<evidence type="ECO:0000259" key="4">
    <source>
        <dbReference type="Pfam" id="PF14214"/>
    </source>
</evidence>
<feature type="domain" description="Helitron helicase-like" evidence="4">
    <location>
        <begin position="418"/>
        <end position="577"/>
    </location>
</feature>
<dbReference type="InterPro" id="IPR027417">
    <property type="entry name" value="P-loop_NTPase"/>
</dbReference>
<evidence type="ECO:0000256" key="1">
    <source>
        <dbReference type="RuleBase" id="RU363044"/>
    </source>
</evidence>
<dbReference type="Pfam" id="PF05970">
    <property type="entry name" value="PIF1"/>
    <property type="match status" value="2"/>
</dbReference>
<keyword evidence="1" id="KW-0347">Helicase</keyword>
<feature type="domain" description="DNA helicase Pif1-like DEAD-box helicase" evidence="3">
    <location>
        <begin position="1089"/>
        <end position="1146"/>
    </location>
</feature>
<organism evidence="5 6">
    <name type="scientific">Quercus rubra</name>
    <name type="common">Northern red oak</name>
    <name type="synonym">Quercus borealis</name>
    <dbReference type="NCBI Taxonomy" id="3512"/>
    <lineage>
        <taxon>Eukaryota</taxon>
        <taxon>Viridiplantae</taxon>
        <taxon>Streptophyta</taxon>
        <taxon>Embryophyta</taxon>
        <taxon>Tracheophyta</taxon>
        <taxon>Spermatophyta</taxon>
        <taxon>Magnoliopsida</taxon>
        <taxon>eudicotyledons</taxon>
        <taxon>Gunneridae</taxon>
        <taxon>Pentapetalae</taxon>
        <taxon>rosids</taxon>
        <taxon>fabids</taxon>
        <taxon>Fagales</taxon>
        <taxon>Fagaceae</taxon>
        <taxon>Quercus</taxon>
    </lineage>
</organism>
<dbReference type="GO" id="GO:0043139">
    <property type="term" value="F:5'-3' DNA helicase activity"/>
    <property type="evidence" value="ECO:0007669"/>
    <property type="project" value="UniProtKB-EC"/>
</dbReference>